<evidence type="ECO:0000259" key="1">
    <source>
        <dbReference type="PROSITE" id="PS50206"/>
    </source>
</evidence>
<protein>
    <submittedName>
        <fullName evidence="2">Rhodanese-like domain-containing protein</fullName>
    </submittedName>
</protein>
<dbReference type="SUPFAM" id="SSF52821">
    <property type="entry name" value="Rhodanese/Cell cycle control phosphatase"/>
    <property type="match status" value="1"/>
</dbReference>
<dbReference type="Pfam" id="PF00581">
    <property type="entry name" value="Rhodanese"/>
    <property type="match status" value="1"/>
</dbReference>
<reference evidence="2" key="1">
    <citation type="submission" date="2024-05" db="EMBL/GenBank/DDBJ databases">
        <title>The Natural Products Discovery Center: Release of the First 8490 Sequenced Strains for Exploring Actinobacteria Biosynthetic Diversity.</title>
        <authorList>
            <person name="Kalkreuter E."/>
            <person name="Kautsar S.A."/>
            <person name="Yang D."/>
            <person name="Bader C.D."/>
            <person name="Teijaro C.N."/>
            <person name="Fluegel L."/>
            <person name="Davis C.M."/>
            <person name="Simpson J.R."/>
            <person name="Lauterbach L."/>
            <person name="Steele A.D."/>
            <person name="Gui C."/>
            <person name="Meng S."/>
            <person name="Li G."/>
            <person name="Viehrig K."/>
            <person name="Ye F."/>
            <person name="Su P."/>
            <person name="Kiefer A.F."/>
            <person name="Nichols A."/>
            <person name="Cepeda A.J."/>
            <person name="Yan W."/>
            <person name="Fan B."/>
            <person name="Jiang Y."/>
            <person name="Adhikari A."/>
            <person name="Zheng C.-J."/>
            <person name="Schuster L."/>
            <person name="Cowan T.M."/>
            <person name="Smanski M.J."/>
            <person name="Chevrette M.G."/>
            <person name="de Carvalho L.P.S."/>
            <person name="Shen B."/>
        </authorList>
    </citation>
    <scope>NUCLEOTIDE SEQUENCE</scope>
    <source>
        <strain evidence="2">NPDC080035</strain>
    </source>
</reference>
<sequence length="144" mass="15126">MTETASSAARHFAGKLRFETDPSDVQAALEAGERFVLVDNRGEAAWRQGRASGAIHLPTAEIAERAAHSIPAGVPVVVYCWGPGCNGSTKAALALSLLGYEVREMIGGFEYWAREGLPVEDDNGPVNRASDPLTAPVDAAACAC</sequence>
<dbReference type="SMART" id="SM00450">
    <property type="entry name" value="RHOD"/>
    <property type="match status" value="1"/>
</dbReference>
<gene>
    <name evidence="2" type="ORF">AAME72_07285</name>
</gene>
<dbReference type="PANTHER" id="PTHR43031">
    <property type="entry name" value="FAD-DEPENDENT OXIDOREDUCTASE"/>
    <property type="match status" value="1"/>
</dbReference>
<dbReference type="RefSeq" id="WP_348789570.1">
    <property type="nucleotide sequence ID" value="NZ_CP157390.1"/>
</dbReference>
<name>A0AAU7GG56_9MICO</name>
<dbReference type="PANTHER" id="PTHR43031:SF1">
    <property type="entry name" value="PYRIDINE NUCLEOTIDE-DISULPHIDE OXIDOREDUCTASE"/>
    <property type="match status" value="1"/>
</dbReference>
<dbReference type="InterPro" id="IPR001763">
    <property type="entry name" value="Rhodanese-like_dom"/>
</dbReference>
<feature type="domain" description="Rhodanese" evidence="1">
    <location>
        <begin position="31"/>
        <end position="121"/>
    </location>
</feature>
<dbReference type="InterPro" id="IPR050229">
    <property type="entry name" value="GlpE_sulfurtransferase"/>
</dbReference>
<dbReference type="AlphaFoldDB" id="A0AAU7GG56"/>
<dbReference type="Gene3D" id="3.40.250.10">
    <property type="entry name" value="Rhodanese-like domain"/>
    <property type="match status" value="1"/>
</dbReference>
<proteinExistence type="predicted"/>
<evidence type="ECO:0000313" key="2">
    <source>
        <dbReference type="EMBL" id="XBM49659.1"/>
    </source>
</evidence>
<organism evidence="2">
    <name type="scientific">Leifsonia sp. NPDC080035</name>
    <dbReference type="NCBI Taxonomy" id="3143936"/>
    <lineage>
        <taxon>Bacteria</taxon>
        <taxon>Bacillati</taxon>
        <taxon>Actinomycetota</taxon>
        <taxon>Actinomycetes</taxon>
        <taxon>Micrococcales</taxon>
        <taxon>Microbacteriaceae</taxon>
        <taxon>Leifsonia</taxon>
    </lineage>
</organism>
<dbReference type="InterPro" id="IPR036873">
    <property type="entry name" value="Rhodanese-like_dom_sf"/>
</dbReference>
<accession>A0AAU7GG56</accession>
<dbReference type="PROSITE" id="PS50206">
    <property type="entry name" value="RHODANESE_3"/>
    <property type="match status" value="1"/>
</dbReference>
<dbReference type="EMBL" id="CP157390">
    <property type="protein sequence ID" value="XBM49659.1"/>
    <property type="molecule type" value="Genomic_DNA"/>
</dbReference>